<evidence type="ECO:0000256" key="5">
    <source>
        <dbReference type="ARBA" id="ARBA00022741"/>
    </source>
</evidence>
<feature type="domain" description="Response regulatory" evidence="9">
    <location>
        <begin position="349"/>
        <end position="460"/>
    </location>
</feature>
<dbReference type="InterPro" id="IPR011102">
    <property type="entry name" value="Sig_transdc_His_kinase_HWE"/>
</dbReference>
<dbReference type="RefSeq" id="WP_006963486.1">
    <property type="nucleotide sequence ID" value="NZ_BBQY01000019.1"/>
</dbReference>
<dbReference type="SUPFAM" id="SSF52172">
    <property type="entry name" value="CheY-like"/>
    <property type="match status" value="1"/>
</dbReference>
<dbReference type="PANTHER" id="PTHR41523:SF8">
    <property type="entry name" value="ETHYLENE RESPONSE SENSOR PROTEIN"/>
    <property type="match status" value="1"/>
</dbReference>
<comment type="catalytic activity">
    <reaction evidence="1">
        <text>ATP + protein L-histidine = ADP + protein N-phospho-L-histidine.</text>
        <dbReference type="EC" id="2.7.13.3"/>
    </reaction>
</comment>
<dbReference type="Pfam" id="PF07536">
    <property type="entry name" value="HWE_HK"/>
    <property type="match status" value="1"/>
</dbReference>
<dbReference type="SMART" id="SM00091">
    <property type="entry name" value="PAS"/>
    <property type="match status" value="1"/>
</dbReference>
<feature type="domain" description="PAS" evidence="10">
    <location>
        <begin position="8"/>
        <end position="78"/>
    </location>
</feature>
<dbReference type="PROSITE" id="PS50112">
    <property type="entry name" value="PAS"/>
    <property type="match status" value="1"/>
</dbReference>
<evidence type="ECO:0000313" key="11">
    <source>
        <dbReference type="EMBL" id="GBH31577.1"/>
    </source>
</evidence>
<organism evidence="11 12">
    <name type="scientific">Sphingobium xenophagum</name>
    <dbReference type="NCBI Taxonomy" id="121428"/>
    <lineage>
        <taxon>Bacteria</taxon>
        <taxon>Pseudomonadati</taxon>
        <taxon>Pseudomonadota</taxon>
        <taxon>Alphaproteobacteria</taxon>
        <taxon>Sphingomonadales</taxon>
        <taxon>Sphingomonadaceae</taxon>
        <taxon>Sphingobium</taxon>
    </lineage>
</organism>
<evidence type="ECO:0000256" key="3">
    <source>
        <dbReference type="ARBA" id="ARBA00022553"/>
    </source>
</evidence>
<dbReference type="PANTHER" id="PTHR41523">
    <property type="entry name" value="TWO-COMPONENT SYSTEM SENSOR PROTEIN"/>
    <property type="match status" value="1"/>
</dbReference>
<evidence type="ECO:0000256" key="4">
    <source>
        <dbReference type="ARBA" id="ARBA00022679"/>
    </source>
</evidence>
<dbReference type="Proteomes" id="UP000290975">
    <property type="component" value="Unassembled WGS sequence"/>
</dbReference>
<dbReference type="GO" id="GO:0004673">
    <property type="term" value="F:protein histidine kinase activity"/>
    <property type="evidence" value="ECO:0007669"/>
    <property type="project" value="UniProtKB-EC"/>
</dbReference>
<evidence type="ECO:0000256" key="8">
    <source>
        <dbReference type="PROSITE-ProRule" id="PRU00169"/>
    </source>
</evidence>
<evidence type="ECO:0000256" key="2">
    <source>
        <dbReference type="ARBA" id="ARBA00012438"/>
    </source>
</evidence>
<accession>A0A401J4J6</accession>
<sequence>MDRKIRETEARLAGIVESVMDAIITVDARHRVVLFNPAAEAMFGITADEVLGQPLTRFIPEKFRSTHDQFIRQFREAGATTRRMGALGAVNALRANGEAFPAEASISHVRIGDDHLATVILRDITERQRNEEARQLLAREVDHRAKNALAVAQALVSLTRAETIADYAQAVKGRLSALARAHSLLSEGAWQGADLDRTIADELAAYTRPGQSIVAGPAIRLAANAVQPLSLVMHELATNAVKHGALRHASGQIAVEWVMESDRRLAISWTETGGPPVAPPCAKGFGSRLLNDVIRNQLQGDLRLDWAPSGLRVTILLNDCFDALENRRSAAGAPAAEPARQQSDASARCVLVVEDEALVALELSSGLEDLGWSIIGPASSLESARKLAGQTAIIDAAVLDINIAGQLVYPLARELRERGVPILFCSGYDAVDAGGGLADVPILSKPVNIGALHRTLRDISILPDRSPGAA</sequence>
<dbReference type="EMBL" id="BBQY01000019">
    <property type="protein sequence ID" value="GBH31577.1"/>
    <property type="molecule type" value="Genomic_DNA"/>
</dbReference>
<evidence type="ECO:0000259" key="10">
    <source>
        <dbReference type="PROSITE" id="PS50112"/>
    </source>
</evidence>
<dbReference type="GO" id="GO:0005524">
    <property type="term" value="F:ATP binding"/>
    <property type="evidence" value="ECO:0007669"/>
    <property type="project" value="UniProtKB-KW"/>
</dbReference>
<evidence type="ECO:0000256" key="6">
    <source>
        <dbReference type="ARBA" id="ARBA00022777"/>
    </source>
</evidence>
<feature type="modified residue" description="4-aspartylphosphate" evidence="8">
    <location>
        <position position="400"/>
    </location>
</feature>
<dbReference type="InterPro" id="IPR011006">
    <property type="entry name" value="CheY-like_superfamily"/>
</dbReference>
<dbReference type="SMART" id="SM00448">
    <property type="entry name" value="REC"/>
    <property type="match status" value="1"/>
</dbReference>
<evidence type="ECO:0000259" key="9">
    <source>
        <dbReference type="PROSITE" id="PS50110"/>
    </source>
</evidence>
<dbReference type="InterPro" id="IPR000014">
    <property type="entry name" value="PAS"/>
</dbReference>
<dbReference type="CDD" id="cd00130">
    <property type="entry name" value="PAS"/>
    <property type="match status" value="1"/>
</dbReference>
<evidence type="ECO:0000313" key="12">
    <source>
        <dbReference type="Proteomes" id="UP000290975"/>
    </source>
</evidence>
<dbReference type="InterPro" id="IPR035965">
    <property type="entry name" value="PAS-like_dom_sf"/>
</dbReference>
<dbReference type="SUPFAM" id="SSF55785">
    <property type="entry name" value="PYP-like sensor domain (PAS domain)"/>
    <property type="match status" value="1"/>
</dbReference>
<keyword evidence="6" id="KW-0418">Kinase</keyword>
<dbReference type="Gene3D" id="3.40.50.2300">
    <property type="match status" value="1"/>
</dbReference>
<dbReference type="PROSITE" id="PS50110">
    <property type="entry name" value="RESPONSE_REGULATORY"/>
    <property type="match status" value="1"/>
</dbReference>
<proteinExistence type="predicted"/>
<dbReference type="InterPro" id="IPR036890">
    <property type="entry name" value="HATPase_C_sf"/>
</dbReference>
<reference evidence="11 12" key="1">
    <citation type="submission" date="2014-12" db="EMBL/GenBank/DDBJ databases">
        <title>Whole genome sequencing of Sphingobium xenophagum OW59.</title>
        <authorList>
            <person name="Ohta Y."/>
            <person name="Nishi S."/>
            <person name="Hatada Y."/>
        </authorList>
    </citation>
    <scope>NUCLEOTIDE SEQUENCE [LARGE SCALE GENOMIC DNA]</scope>
    <source>
        <strain evidence="11 12">OW59</strain>
    </source>
</reference>
<dbReference type="SMART" id="SM00911">
    <property type="entry name" value="HWE_HK"/>
    <property type="match status" value="1"/>
</dbReference>
<comment type="caution">
    <text evidence="11">The sequence shown here is derived from an EMBL/GenBank/DDBJ whole genome shotgun (WGS) entry which is preliminary data.</text>
</comment>
<gene>
    <name evidence="11" type="ORF">MBESOW_P2834</name>
</gene>
<keyword evidence="7" id="KW-0067">ATP-binding</keyword>
<dbReference type="InterPro" id="IPR001789">
    <property type="entry name" value="Sig_transdc_resp-reg_receiver"/>
</dbReference>
<dbReference type="Pfam" id="PF13426">
    <property type="entry name" value="PAS_9"/>
    <property type="match status" value="1"/>
</dbReference>
<dbReference type="Gene3D" id="3.30.565.10">
    <property type="entry name" value="Histidine kinase-like ATPase, C-terminal domain"/>
    <property type="match status" value="1"/>
</dbReference>
<dbReference type="AlphaFoldDB" id="A0A401J4J6"/>
<dbReference type="NCBIfam" id="TIGR00229">
    <property type="entry name" value="sensory_box"/>
    <property type="match status" value="1"/>
</dbReference>
<dbReference type="Gene3D" id="3.30.450.20">
    <property type="entry name" value="PAS domain"/>
    <property type="match status" value="1"/>
</dbReference>
<keyword evidence="5" id="KW-0547">Nucleotide-binding</keyword>
<dbReference type="GO" id="GO:0000160">
    <property type="term" value="P:phosphorelay signal transduction system"/>
    <property type="evidence" value="ECO:0007669"/>
    <property type="project" value="InterPro"/>
</dbReference>
<evidence type="ECO:0000256" key="1">
    <source>
        <dbReference type="ARBA" id="ARBA00000085"/>
    </source>
</evidence>
<protein>
    <recommendedName>
        <fullName evidence="2">histidine kinase</fullName>
        <ecNumber evidence="2">2.7.13.3</ecNumber>
    </recommendedName>
</protein>
<keyword evidence="12" id="KW-1185">Reference proteome</keyword>
<name>A0A401J4J6_SPHXE</name>
<keyword evidence="3 8" id="KW-0597">Phosphoprotein</keyword>
<dbReference type="EC" id="2.7.13.3" evidence="2"/>
<keyword evidence="4" id="KW-0808">Transferase</keyword>
<evidence type="ECO:0000256" key="7">
    <source>
        <dbReference type="ARBA" id="ARBA00022840"/>
    </source>
</evidence>